<sequence>MNKIIKATLSSSVILCSSAQAAGLYLYELANSDVGFASAGNAARAQDASVLATNPAGLSHLKGRSFTGGLQGLYGDATYEMNSGRDAGNVIGFVPMGSAFYSQQIDEQLTLGVGLYGNYGMGLEYDNFPISEGKTQSVVLQPSASYRLNEQWSLGAGLGLHYGTFEAKGPILSSDVDDTDVVYNAKLGVLYEPSSNTRLGLAYTSKAEFDFKLSGNIAPLDLDFSTTSGAISPQQIAFSAYHRINDQLAIMGNLNWQDWSDYSSNDKFQDTYQIAFGTQFTVNPNIKWNAGVAYDTSMFKHQYNGDVTIPTGGAIRIGTGIDYALSGGRTLGFAFTGVFIDSSEVSDLTESLNGHYHNPALYFFTTTYSWSAN</sequence>
<dbReference type="EMBL" id="JBHMEP010000001">
    <property type="protein sequence ID" value="MFB9134532.1"/>
    <property type="molecule type" value="Genomic_DNA"/>
</dbReference>
<evidence type="ECO:0000256" key="2">
    <source>
        <dbReference type="ARBA" id="ARBA00008163"/>
    </source>
</evidence>
<evidence type="ECO:0000256" key="5">
    <source>
        <dbReference type="ARBA" id="ARBA00022729"/>
    </source>
</evidence>
<evidence type="ECO:0000313" key="9">
    <source>
        <dbReference type="EMBL" id="MFB9134532.1"/>
    </source>
</evidence>
<dbReference type="Proteomes" id="UP001589645">
    <property type="component" value="Unassembled WGS sequence"/>
</dbReference>
<feature type="signal peptide" evidence="8">
    <location>
        <begin position="1"/>
        <end position="21"/>
    </location>
</feature>
<keyword evidence="10" id="KW-1185">Reference proteome</keyword>
<keyword evidence="6" id="KW-0472">Membrane</keyword>
<name>A0ABV5HL97_9VIBR</name>
<dbReference type="RefSeq" id="WP_390190481.1">
    <property type="nucleotide sequence ID" value="NZ_JBHMEP010000001.1"/>
</dbReference>
<keyword evidence="3" id="KW-1134">Transmembrane beta strand</keyword>
<evidence type="ECO:0000256" key="3">
    <source>
        <dbReference type="ARBA" id="ARBA00022452"/>
    </source>
</evidence>
<keyword evidence="4" id="KW-0812">Transmembrane</keyword>
<gene>
    <name evidence="9" type="ORF">ACFFUV_06040</name>
</gene>
<keyword evidence="7" id="KW-0998">Cell outer membrane</keyword>
<evidence type="ECO:0000256" key="8">
    <source>
        <dbReference type="SAM" id="SignalP"/>
    </source>
</evidence>
<organism evidence="9 10">
    <name type="scientific">Vibrio olivae</name>
    <dbReference type="NCBI Taxonomy" id="1243002"/>
    <lineage>
        <taxon>Bacteria</taxon>
        <taxon>Pseudomonadati</taxon>
        <taxon>Pseudomonadota</taxon>
        <taxon>Gammaproteobacteria</taxon>
        <taxon>Vibrionales</taxon>
        <taxon>Vibrionaceae</taxon>
        <taxon>Vibrio</taxon>
    </lineage>
</organism>
<comment type="similarity">
    <text evidence="2">Belongs to the OmpP1/FadL family.</text>
</comment>
<dbReference type="PANTHER" id="PTHR35093">
    <property type="entry name" value="OUTER MEMBRANE PROTEIN NMB0088-RELATED"/>
    <property type="match status" value="1"/>
</dbReference>
<dbReference type="InterPro" id="IPR005017">
    <property type="entry name" value="OMPP1/FadL/TodX"/>
</dbReference>
<evidence type="ECO:0000256" key="7">
    <source>
        <dbReference type="ARBA" id="ARBA00023237"/>
    </source>
</evidence>
<keyword evidence="5 8" id="KW-0732">Signal</keyword>
<reference evidence="9 10" key="1">
    <citation type="submission" date="2024-09" db="EMBL/GenBank/DDBJ databases">
        <authorList>
            <person name="Sun Q."/>
            <person name="Mori K."/>
        </authorList>
    </citation>
    <scope>NUCLEOTIDE SEQUENCE [LARGE SCALE GENOMIC DNA]</scope>
    <source>
        <strain evidence="9 10">CECT 8064</strain>
    </source>
</reference>
<evidence type="ECO:0000256" key="1">
    <source>
        <dbReference type="ARBA" id="ARBA00004571"/>
    </source>
</evidence>
<dbReference type="Gene3D" id="2.40.160.60">
    <property type="entry name" value="Outer membrane protein transport protein (OMPP1/FadL/TodX)"/>
    <property type="match status" value="1"/>
</dbReference>
<evidence type="ECO:0000313" key="10">
    <source>
        <dbReference type="Proteomes" id="UP001589645"/>
    </source>
</evidence>
<feature type="chain" id="PRO_5047262767" evidence="8">
    <location>
        <begin position="22"/>
        <end position="373"/>
    </location>
</feature>
<accession>A0ABV5HL97</accession>
<dbReference type="SUPFAM" id="SSF56935">
    <property type="entry name" value="Porins"/>
    <property type="match status" value="1"/>
</dbReference>
<comment type="subcellular location">
    <subcellularLocation>
        <location evidence="1">Cell outer membrane</location>
        <topology evidence="1">Multi-pass membrane protein</topology>
    </subcellularLocation>
</comment>
<protein>
    <submittedName>
        <fullName evidence="9">OmpP1/FadL family transporter</fullName>
    </submittedName>
</protein>
<dbReference type="Pfam" id="PF03349">
    <property type="entry name" value="Toluene_X"/>
    <property type="match status" value="1"/>
</dbReference>
<proteinExistence type="inferred from homology"/>
<evidence type="ECO:0000256" key="6">
    <source>
        <dbReference type="ARBA" id="ARBA00023136"/>
    </source>
</evidence>
<dbReference type="PANTHER" id="PTHR35093:SF8">
    <property type="entry name" value="OUTER MEMBRANE PROTEIN NMB0088-RELATED"/>
    <property type="match status" value="1"/>
</dbReference>
<comment type="caution">
    <text evidence="9">The sequence shown here is derived from an EMBL/GenBank/DDBJ whole genome shotgun (WGS) entry which is preliminary data.</text>
</comment>
<evidence type="ECO:0000256" key="4">
    <source>
        <dbReference type="ARBA" id="ARBA00022692"/>
    </source>
</evidence>